<feature type="region of interest" description="Disordered" evidence="1">
    <location>
        <begin position="34"/>
        <end position="62"/>
    </location>
</feature>
<dbReference type="InterPro" id="IPR039712">
    <property type="entry name" value="Meu6"/>
</dbReference>
<proteinExistence type="predicted"/>
<reference evidence="3 4" key="1">
    <citation type="submission" date="2023-11" db="EMBL/GenBank/DDBJ databases">
        <title>An acidophilic fungus is an integral part of prey digestion in a carnivorous sundew plant.</title>
        <authorList>
            <person name="Tsai I.J."/>
        </authorList>
    </citation>
    <scope>NUCLEOTIDE SEQUENCE [LARGE SCALE GENOMIC DNA]</scope>
    <source>
        <strain evidence="3">169a</strain>
    </source>
</reference>
<feature type="domain" description="Meiotic expression up-regulated protein 6 PH" evidence="2">
    <location>
        <begin position="94"/>
        <end position="198"/>
    </location>
</feature>
<dbReference type="InterPro" id="IPR039483">
    <property type="entry name" value="Meu6_PH_dom"/>
</dbReference>
<feature type="compositionally biased region" description="Basic and acidic residues" evidence="1">
    <location>
        <begin position="291"/>
        <end position="310"/>
    </location>
</feature>
<organism evidence="3 4">
    <name type="scientific">Acrodontium crateriforme</name>
    <dbReference type="NCBI Taxonomy" id="150365"/>
    <lineage>
        <taxon>Eukaryota</taxon>
        <taxon>Fungi</taxon>
        <taxon>Dikarya</taxon>
        <taxon>Ascomycota</taxon>
        <taxon>Pezizomycotina</taxon>
        <taxon>Dothideomycetes</taxon>
        <taxon>Dothideomycetidae</taxon>
        <taxon>Mycosphaerellales</taxon>
        <taxon>Teratosphaeriaceae</taxon>
        <taxon>Acrodontium</taxon>
    </lineage>
</organism>
<feature type="compositionally biased region" description="Basic and acidic residues" evidence="1">
    <location>
        <begin position="520"/>
        <end position="535"/>
    </location>
</feature>
<feature type="compositionally biased region" description="Polar residues" evidence="1">
    <location>
        <begin position="438"/>
        <end position="447"/>
    </location>
</feature>
<evidence type="ECO:0000313" key="3">
    <source>
        <dbReference type="EMBL" id="WPG99631.1"/>
    </source>
</evidence>
<evidence type="ECO:0000256" key="1">
    <source>
        <dbReference type="SAM" id="MobiDB-lite"/>
    </source>
</evidence>
<dbReference type="Pfam" id="PF15406">
    <property type="entry name" value="PH_6"/>
    <property type="match status" value="1"/>
</dbReference>
<feature type="region of interest" description="Disordered" evidence="1">
    <location>
        <begin position="433"/>
        <end position="504"/>
    </location>
</feature>
<accession>A0AAQ3M268</accession>
<keyword evidence="4" id="KW-1185">Reference proteome</keyword>
<protein>
    <recommendedName>
        <fullName evidence="2">Meiotic expression up-regulated protein 6 PH domain-containing protein</fullName>
    </recommendedName>
</protein>
<evidence type="ECO:0000259" key="2">
    <source>
        <dbReference type="Pfam" id="PF15406"/>
    </source>
</evidence>
<feature type="region of interest" description="Disordered" evidence="1">
    <location>
        <begin position="248"/>
        <end position="312"/>
    </location>
</feature>
<dbReference type="EMBL" id="CP138582">
    <property type="protein sequence ID" value="WPG99631.1"/>
    <property type="molecule type" value="Genomic_DNA"/>
</dbReference>
<feature type="region of interest" description="Disordered" evidence="1">
    <location>
        <begin position="518"/>
        <end position="567"/>
    </location>
</feature>
<evidence type="ECO:0000313" key="4">
    <source>
        <dbReference type="Proteomes" id="UP001303373"/>
    </source>
</evidence>
<feature type="compositionally biased region" description="Basic and acidic residues" evidence="1">
    <location>
        <begin position="467"/>
        <end position="477"/>
    </location>
</feature>
<dbReference type="PANTHER" id="PTHR42073">
    <property type="entry name" value="MEIOTIC EXPRESSION UP-REGULATED PROTEIN 6"/>
    <property type="match status" value="1"/>
</dbReference>
<gene>
    <name evidence="3" type="ORF">R9X50_00244900</name>
</gene>
<dbReference type="AlphaFoldDB" id="A0AAQ3M268"/>
<name>A0AAQ3M268_9PEZI</name>
<dbReference type="Proteomes" id="UP001303373">
    <property type="component" value="Chromosome 3"/>
</dbReference>
<sequence>MSDIHATAVPAVEPTEPVVASAVPVVSEPVVAAEPVTDASKPAVEESSTDVPAAVAPAEEEKKTDATVEKVIEPVSEGQLAYKGPGLVKSLIPSKKEFWLSDAAVSPQHMDLYLRGEKPEISYPVVAWASHTGQGLLFFNKKGDTDRTHPSSVLALYDATDLKKSSPHEILFRLNGHQHTLKAANDAERDGWFVSLEKAIELGKAQKETVRDSEGYKAEIEKLNKPNLLAAGAGAGVGGVAGAVAQSKAKKSTELDQAEGVTRAASDVEEETKKTQKSRSTSRGILNRLRNNKEESEVKKEEKEEKKVDESVVEEAAPVIPGGSVLDAQTTADRVADAPVEETATTEVPAVDGAAKTEEKPKINKRNSIFGKMQGWGSMKSPVKEKDIKDAELKSEAPIKDGAEVTPEIATEAPLAPVVDTTAETTVKPAEAVKEQTGAVSPSQKSGFLSGLPFLNKRNRSVSPSAVKKEEPVKSEEAAVPASEDVTEAVTAPATSEVDKPFVDAPITQAPVTDAVAAEKPVEKTEEATKAEKRQSVLGSLGRRASKALNRMQAPKKEAPAVPAAADVAKEESVVADATPAADKTVANDEHAVEAKTEQVPAIGDVVPEAVTATTSTPVVTASA</sequence>
<dbReference type="PANTHER" id="PTHR42073:SF1">
    <property type="entry name" value="MEIOTIC EXPRESSION UP-REGULATED PROTEIN 6"/>
    <property type="match status" value="1"/>
</dbReference>